<name>A0A087FZC6_ARAAL</name>
<reference evidence="2" key="1">
    <citation type="journal article" date="2015" name="Nat. Plants">
        <title>Genome expansion of Arabis alpina linked with retrotransposition and reduced symmetric DNA methylation.</title>
        <authorList>
            <person name="Willing E.M."/>
            <person name="Rawat V."/>
            <person name="Mandakova T."/>
            <person name="Maumus F."/>
            <person name="James G.V."/>
            <person name="Nordstroem K.J."/>
            <person name="Becker C."/>
            <person name="Warthmann N."/>
            <person name="Chica C."/>
            <person name="Szarzynska B."/>
            <person name="Zytnicki M."/>
            <person name="Albani M.C."/>
            <person name="Kiefer C."/>
            <person name="Bergonzi S."/>
            <person name="Castaings L."/>
            <person name="Mateos J.L."/>
            <person name="Berns M.C."/>
            <person name="Bujdoso N."/>
            <person name="Piofczyk T."/>
            <person name="de Lorenzo L."/>
            <person name="Barrero-Sicilia C."/>
            <person name="Mateos I."/>
            <person name="Piednoel M."/>
            <person name="Hagmann J."/>
            <person name="Chen-Min-Tao R."/>
            <person name="Iglesias-Fernandez R."/>
            <person name="Schuster S.C."/>
            <person name="Alonso-Blanco C."/>
            <person name="Roudier F."/>
            <person name="Carbonero P."/>
            <person name="Paz-Ares J."/>
            <person name="Davis S.J."/>
            <person name="Pecinka A."/>
            <person name="Quesneville H."/>
            <person name="Colot V."/>
            <person name="Lysak M.A."/>
            <person name="Weigel D."/>
            <person name="Coupland G."/>
            <person name="Schneeberger K."/>
        </authorList>
    </citation>
    <scope>NUCLEOTIDE SEQUENCE [LARGE SCALE GENOMIC DNA]</scope>
    <source>
        <strain evidence="2">cv. Pajares</strain>
    </source>
</reference>
<dbReference type="Pfam" id="PF02536">
    <property type="entry name" value="mTERF"/>
    <property type="match status" value="1"/>
</dbReference>
<evidence type="ECO:0000313" key="2">
    <source>
        <dbReference type="Proteomes" id="UP000029120"/>
    </source>
</evidence>
<accession>A0A087FZC6</accession>
<proteinExistence type="predicted"/>
<gene>
    <name evidence="1" type="ORF">AALP_AAs60874U000100</name>
</gene>
<evidence type="ECO:0000313" key="1">
    <source>
        <dbReference type="EMBL" id="KFK22978.1"/>
    </source>
</evidence>
<keyword evidence="2" id="KW-1185">Reference proteome</keyword>
<dbReference type="eggNOG" id="KOG1267">
    <property type="taxonomic scope" value="Eukaryota"/>
</dbReference>
<dbReference type="PANTHER" id="PTHR13068:SF220">
    <property type="entry name" value="F8K4.20 PROTEIN-RELATED"/>
    <property type="match status" value="1"/>
</dbReference>
<feature type="non-terminal residue" evidence="1">
    <location>
        <position position="1"/>
    </location>
</feature>
<sequence length="118" mass="13399">YYDFVKEIIEADKSNNYEKVLPQEGSAQENKMRNVLVLRELGVPQRVLFSLLISNNHAYGGKEKFKESLKKVVDMGFDPTTSTFVHALQVVQGMSEKAIEEKVNVCKKIGFTTGDVWK</sequence>
<dbReference type="EMBL" id="KL983742">
    <property type="protein sequence ID" value="KFK22978.1"/>
    <property type="molecule type" value="Genomic_DNA"/>
</dbReference>
<dbReference type="GO" id="GO:0003676">
    <property type="term" value="F:nucleic acid binding"/>
    <property type="evidence" value="ECO:0007669"/>
    <property type="project" value="InterPro"/>
</dbReference>
<dbReference type="OrthoDB" id="637682at2759"/>
<dbReference type="Proteomes" id="UP000029120">
    <property type="component" value="Unassembled WGS sequence"/>
</dbReference>
<dbReference type="AlphaFoldDB" id="A0A087FZC6"/>
<dbReference type="PANTHER" id="PTHR13068">
    <property type="entry name" value="CGI-12 PROTEIN-RELATED"/>
    <property type="match status" value="1"/>
</dbReference>
<dbReference type="InterPro" id="IPR003690">
    <property type="entry name" value="MTERF"/>
</dbReference>
<organism evidence="1 2">
    <name type="scientific">Arabis alpina</name>
    <name type="common">Alpine rock-cress</name>
    <dbReference type="NCBI Taxonomy" id="50452"/>
    <lineage>
        <taxon>Eukaryota</taxon>
        <taxon>Viridiplantae</taxon>
        <taxon>Streptophyta</taxon>
        <taxon>Embryophyta</taxon>
        <taxon>Tracheophyta</taxon>
        <taxon>Spermatophyta</taxon>
        <taxon>Magnoliopsida</taxon>
        <taxon>eudicotyledons</taxon>
        <taxon>Gunneridae</taxon>
        <taxon>Pentapetalae</taxon>
        <taxon>rosids</taxon>
        <taxon>malvids</taxon>
        <taxon>Brassicales</taxon>
        <taxon>Brassicaceae</taxon>
        <taxon>Arabideae</taxon>
        <taxon>Arabis</taxon>
    </lineage>
</organism>
<feature type="non-terminal residue" evidence="1">
    <location>
        <position position="118"/>
    </location>
</feature>
<protein>
    <submittedName>
        <fullName evidence="1">Uncharacterized protein</fullName>
    </submittedName>
</protein>
<dbReference type="Gramene" id="KFK22978">
    <property type="protein sequence ID" value="KFK22978"/>
    <property type="gene ID" value="AALP_AAs60874U000100"/>
</dbReference>